<sequence length="119" mass="13872">TSAEDKLLCECWRDIGQDPKTGAEQKASTFWTRVHREFHERKKFPPYQMQSTRGWVSISKHWKVIQQECNKFCATPESIKARPVSGIGMQDMAFQALEAFKVQHDGKSFNLSHCWRVIK</sequence>
<reference evidence="2" key="1">
    <citation type="journal article" date="2014" name="Science">
        <title>Ancient hybridizations among the ancestral genomes of bread wheat.</title>
        <authorList>
            <consortium name="International Wheat Genome Sequencing Consortium,"/>
            <person name="Marcussen T."/>
            <person name="Sandve S.R."/>
            <person name="Heier L."/>
            <person name="Spannagl M."/>
            <person name="Pfeifer M."/>
            <person name="Jakobsen K.S."/>
            <person name="Wulff B.B."/>
            <person name="Steuernagel B."/>
            <person name="Mayer K.F."/>
            <person name="Olsen O.A."/>
        </authorList>
    </citation>
    <scope>NUCLEOTIDE SEQUENCE [LARGE SCALE GENOMIC DNA]</scope>
    <source>
        <strain evidence="2">cv. AL8/78</strain>
    </source>
</reference>
<dbReference type="Gramene" id="AET3Gv20533200.2">
    <property type="protein sequence ID" value="AET3Gv20533200.2"/>
    <property type="gene ID" value="AET3Gv20533200"/>
</dbReference>
<reference evidence="1" key="4">
    <citation type="submission" date="2019-03" db="UniProtKB">
        <authorList>
            <consortium name="EnsemblPlants"/>
        </authorList>
    </citation>
    <scope>IDENTIFICATION</scope>
</reference>
<keyword evidence="2" id="KW-1185">Reference proteome</keyword>
<proteinExistence type="predicted"/>
<dbReference type="STRING" id="200361.A0A453F0T7"/>
<reference evidence="1" key="3">
    <citation type="journal article" date="2017" name="Nature">
        <title>Genome sequence of the progenitor of the wheat D genome Aegilops tauschii.</title>
        <authorList>
            <person name="Luo M.C."/>
            <person name="Gu Y.Q."/>
            <person name="Puiu D."/>
            <person name="Wang H."/>
            <person name="Twardziok S.O."/>
            <person name="Deal K.R."/>
            <person name="Huo N."/>
            <person name="Zhu T."/>
            <person name="Wang L."/>
            <person name="Wang Y."/>
            <person name="McGuire P.E."/>
            <person name="Liu S."/>
            <person name="Long H."/>
            <person name="Ramasamy R.K."/>
            <person name="Rodriguez J.C."/>
            <person name="Van S.L."/>
            <person name="Yuan L."/>
            <person name="Wang Z."/>
            <person name="Xia Z."/>
            <person name="Xiao L."/>
            <person name="Anderson O.D."/>
            <person name="Ouyang S."/>
            <person name="Liang Y."/>
            <person name="Zimin A.V."/>
            <person name="Pertea G."/>
            <person name="Qi P."/>
            <person name="Bennetzen J.L."/>
            <person name="Dai X."/>
            <person name="Dawson M.W."/>
            <person name="Muller H.G."/>
            <person name="Kugler K."/>
            <person name="Rivarola-Duarte L."/>
            <person name="Spannagl M."/>
            <person name="Mayer K.F.X."/>
            <person name="Lu F.H."/>
            <person name="Bevan M.W."/>
            <person name="Leroy P."/>
            <person name="Li P."/>
            <person name="You F.M."/>
            <person name="Sun Q."/>
            <person name="Liu Z."/>
            <person name="Lyons E."/>
            <person name="Wicker T."/>
            <person name="Salzberg S.L."/>
            <person name="Devos K.M."/>
            <person name="Dvorak J."/>
        </authorList>
    </citation>
    <scope>NUCLEOTIDE SEQUENCE [LARGE SCALE GENOMIC DNA]</scope>
    <source>
        <strain evidence="1">cv. AL8/78</strain>
    </source>
</reference>
<dbReference type="PANTHER" id="PTHR45125:SF3">
    <property type="entry name" value="NO-APICAL-MERISTEM-ASSOCIATED CARBOXY-TERMINAL DOMAIN PROTEIN"/>
    <property type="match status" value="1"/>
</dbReference>
<organism evidence="1 2">
    <name type="scientific">Aegilops tauschii subsp. strangulata</name>
    <name type="common">Goatgrass</name>
    <dbReference type="NCBI Taxonomy" id="200361"/>
    <lineage>
        <taxon>Eukaryota</taxon>
        <taxon>Viridiplantae</taxon>
        <taxon>Streptophyta</taxon>
        <taxon>Embryophyta</taxon>
        <taxon>Tracheophyta</taxon>
        <taxon>Spermatophyta</taxon>
        <taxon>Magnoliopsida</taxon>
        <taxon>Liliopsida</taxon>
        <taxon>Poales</taxon>
        <taxon>Poaceae</taxon>
        <taxon>BOP clade</taxon>
        <taxon>Pooideae</taxon>
        <taxon>Triticodae</taxon>
        <taxon>Triticeae</taxon>
        <taxon>Triticinae</taxon>
        <taxon>Aegilops</taxon>
    </lineage>
</organism>
<evidence type="ECO:0008006" key="3">
    <source>
        <dbReference type="Google" id="ProtNLM"/>
    </source>
</evidence>
<reference evidence="2" key="2">
    <citation type="journal article" date="2017" name="Nat. Plants">
        <title>The Aegilops tauschii genome reveals multiple impacts of transposons.</title>
        <authorList>
            <person name="Zhao G."/>
            <person name="Zou C."/>
            <person name="Li K."/>
            <person name="Wang K."/>
            <person name="Li T."/>
            <person name="Gao L."/>
            <person name="Zhang X."/>
            <person name="Wang H."/>
            <person name="Yang Z."/>
            <person name="Liu X."/>
            <person name="Jiang W."/>
            <person name="Mao L."/>
            <person name="Kong X."/>
            <person name="Jiao Y."/>
            <person name="Jia J."/>
        </authorList>
    </citation>
    <scope>NUCLEOTIDE SEQUENCE [LARGE SCALE GENOMIC DNA]</scope>
    <source>
        <strain evidence="2">cv. AL8/78</strain>
    </source>
</reference>
<accession>A0A453F0T7</accession>
<dbReference type="EnsemblPlants" id="AET3Gv20533200.2">
    <property type="protein sequence ID" value="AET3Gv20533200.2"/>
    <property type="gene ID" value="AET3Gv20533200"/>
</dbReference>
<dbReference type="PANTHER" id="PTHR45125">
    <property type="entry name" value="F21J9.4-RELATED"/>
    <property type="match status" value="1"/>
</dbReference>
<dbReference type="AlphaFoldDB" id="A0A453F0T7"/>
<evidence type="ECO:0000313" key="2">
    <source>
        <dbReference type="Proteomes" id="UP000015105"/>
    </source>
</evidence>
<evidence type="ECO:0000313" key="1">
    <source>
        <dbReference type="EnsemblPlants" id="AET3Gv20533200.2"/>
    </source>
</evidence>
<name>A0A453F0T7_AEGTS</name>
<reference evidence="1" key="5">
    <citation type="journal article" date="2021" name="G3 (Bethesda)">
        <title>Aegilops tauschii genome assembly Aet v5.0 features greater sequence contiguity and improved annotation.</title>
        <authorList>
            <person name="Wang L."/>
            <person name="Zhu T."/>
            <person name="Rodriguez J.C."/>
            <person name="Deal K.R."/>
            <person name="Dubcovsky J."/>
            <person name="McGuire P.E."/>
            <person name="Lux T."/>
            <person name="Spannagl M."/>
            <person name="Mayer K.F.X."/>
            <person name="Baldrich P."/>
            <person name="Meyers B.C."/>
            <person name="Huo N."/>
            <person name="Gu Y.Q."/>
            <person name="Zhou H."/>
            <person name="Devos K.M."/>
            <person name="Bennetzen J.L."/>
            <person name="Unver T."/>
            <person name="Budak H."/>
            <person name="Gulick P.J."/>
            <person name="Galiba G."/>
            <person name="Kalapos B."/>
            <person name="Nelson D.R."/>
            <person name="Li P."/>
            <person name="You F.M."/>
            <person name="Luo M.C."/>
            <person name="Dvorak J."/>
        </authorList>
    </citation>
    <scope>NUCLEOTIDE SEQUENCE [LARGE SCALE GENOMIC DNA]</scope>
    <source>
        <strain evidence="1">cv. AL8/78</strain>
    </source>
</reference>
<dbReference type="Proteomes" id="UP000015105">
    <property type="component" value="Chromosome 3D"/>
</dbReference>
<protein>
    <recommendedName>
        <fullName evidence="3">No apical meristem-associated C-terminal domain-containing protein</fullName>
    </recommendedName>
</protein>